<feature type="binding site" evidence="4">
    <location>
        <position position="36"/>
    </location>
    <ligand>
        <name>molybdate</name>
        <dbReference type="ChEBI" id="CHEBI:36264"/>
    </ligand>
</feature>
<dbReference type="SUPFAM" id="SSF53850">
    <property type="entry name" value="Periplasmic binding protein-like II"/>
    <property type="match status" value="1"/>
</dbReference>
<organism evidence="5 6">
    <name type="scientific">Sanguibacter suaedae</name>
    <dbReference type="NCBI Taxonomy" id="2795737"/>
    <lineage>
        <taxon>Bacteria</taxon>
        <taxon>Bacillati</taxon>
        <taxon>Actinomycetota</taxon>
        <taxon>Actinomycetes</taxon>
        <taxon>Micrococcales</taxon>
        <taxon>Sanguibacteraceae</taxon>
        <taxon>Sanguibacter</taxon>
    </lineage>
</organism>
<dbReference type="Gene3D" id="3.40.190.10">
    <property type="entry name" value="Periplasmic binding protein-like II"/>
    <property type="match status" value="2"/>
</dbReference>
<feature type="binding site" evidence="4">
    <location>
        <position position="64"/>
    </location>
    <ligand>
        <name>molybdate</name>
        <dbReference type="ChEBI" id="CHEBI:36264"/>
    </ligand>
</feature>
<dbReference type="EMBL" id="JAEINH010000006">
    <property type="protein sequence ID" value="MBI9115237.1"/>
    <property type="molecule type" value="Genomic_DNA"/>
</dbReference>
<keyword evidence="3" id="KW-0732">Signal</keyword>
<sequence>MVLLVTGAAVAACSQAAGGQEETGSGRTLVVLAAASLTETFTMIAEDFEAAHPDVEVELGLAGSAEVVQQVLAGAPADVVATASTSTMDLLTDAVLVTAPRTFATNTLEIAVPVGDPAGVEGLPDLARPGVTVAVCAPEVPCGEATRDLLTTAGIDIVPVTLETDVRAVLTKVRLGEVDAGLVYRTDVRAAAGDVTGVPLAPVVDASGGAGRTTYPVAALADAPAGDLAEVFVEHVLGPRGQAVLADAGFGPP</sequence>
<dbReference type="GO" id="GO:0046872">
    <property type="term" value="F:metal ion binding"/>
    <property type="evidence" value="ECO:0007669"/>
    <property type="project" value="UniProtKB-KW"/>
</dbReference>
<dbReference type="InterPro" id="IPR005950">
    <property type="entry name" value="ModA"/>
</dbReference>
<dbReference type="GO" id="GO:0030973">
    <property type="term" value="F:molybdate ion binding"/>
    <property type="evidence" value="ECO:0007669"/>
    <property type="project" value="TreeGrafter"/>
</dbReference>
<dbReference type="RefSeq" id="WP_198733784.1">
    <property type="nucleotide sequence ID" value="NZ_JAEINH010000006.1"/>
</dbReference>
<dbReference type="PANTHER" id="PTHR30632">
    <property type="entry name" value="MOLYBDATE-BINDING PERIPLASMIC PROTEIN"/>
    <property type="match status" value="1"/>
</dbReference>
<evidence type="ECO:0000256" key="4">
    <source>
        <dbReference type="PIRSR" id="PIRSR004846-1"/>
    </source>
</evidence>
<accession>A0A934IB77</accession>
<evidence type="ECO:0000256" key="2">
    <source>
        <dbReference type="ARBA" id="ARBA00022723"/>
    </source>
</evidence>
<feature type="binding site" evidence="4">
    <location>
        <position position="166"/>
    </location>
    <ligand>
        <name>molybdate</name>
        <dbReference type="ChEBI" id="CHEBI:36264"/>
    </ligand>
</feature>
<keyword evidence="6" id="KW-1185">Reference proteome</keyword>
<keyword evidence="2 4" id="KW-0479">Metal-binding</keyword>
<evidence type="ECO:0000256" key="3">
    <source>
        <dbReference type="ARBA" id="ARBA00022729"/>
    </source>
</evidence>
<evidence type="ECO:0000256" key="1">
    <source>
        <dbReference type="ARBA" id="ARBA00009175"/>
    </source>
</evidence>
<dbReference type="PANTHER" id="PTHR30632:SF0">
    <property type="entry name" value="SULFATE-BINDING PROTEIN"/>
    <property type="match status" value="1"/>
</dbReference>
<dbReference type="Pfam" id="PF13531">
    <property type="entry name" value="SBP_bac_11"/>
    <property type="match status" value="1"/>
</dbReference>
<protein>
    <submittedName>
        <fullName evidence="5">Molybdate ABC transporter substrate-binding protein</fullName>
    </submittedName>
</protein>
<proteinExistence type="inferred from homology"/>
<evidence type="ECO:0000313" key="6">
    <source>
        <dbReference type="Proteomes" id="UP000602087"/>
    </source>
</evidence>
<evidence type="ECO:0000313" key="5">
    <source>
        <dbReference type="EMBL" id="MBI9115237.1"/>
    </source>
</evidence>
<name>A0A934IB77_9MICO</name>
<dbReference type="AlphaFoldDB" id="A0A934IB77"/>
<dbReference type="InterPro" id="IPR050682">
    <property type="entry name" value="ModA/WtpA"/>
</dbReference>
<dbReference type="Proteomes" id="UP000602087">
    <property type="component" value="Unassembled WGS sequence"/>
</dbReference>
<reference evidence="5" key="1">
    <citation type="submission" date="2020-12" db="EMBL/GenBank/DDBJ databases">
        <title>Sanguibacter suaedae sp. nov., isolated from Suaeda aralocaspica.</title>
        <authorList>
            <person name="Ma Q."/>
        </authorList>
    </citation>
    <scope>NUCLEOTIDE SEQUENCE</scope>
    <source>
        <strain evidence="5">YZGR15</strain>
    </source>
</reference>
<dbReference type="PIRSF" id="PIRSF004846">
    <property type="entry name" value="ModA"/>
    <property type="match status" value="1"/>
</dbReference>
<keyword evidence="4" id="KW-0500">Molybdenum</keyword>
<comment type="caution">
    <text evidence="5">The sequence shown here is derived from an EMBL/GenBank/DDBJ whole genome shotgun (WGS) entry which is preliminary data.</text>
</comment>
<comment type="similarity">
    <text evidence="1">Belongs to the bacterial solute-binding protein ModA family.</text>
</comment>
<feature type="binding site" evidence="4">
    <location>
        <position position="184"/>
    </location>
    <ligand>
        <name>molybdate</name>
        <dbReference type="ChEBI" id="CHEBI:36264"/>
    </ligand>
</feature>
<dbReference type="GO" id="GO:0015689">
    <property type="term" value="P:molybdate ion transport"/>
    <property type="evidence" value="ECO:0007669"/>
    <property type="project" value="InterPro"/>
</dbReference>
<gene>
    <name evidence="5" type="primary">modA</name>
    <name evidence="5" type="ORF">JAV76_09470</name>
</gene>
<dbReference type="NCBIfam" id="TIGR01256">
    <property type="entry name" value="modA"/>
    <property type="match status" value="1"/>
</dbReference>